<gene>
    <name evidence="1" type="ORF">S03H2_56475</name>
</gene>
<evidence type="ECO:0000313" key="1">
    <source>
        <dbReference type="EMBL" id="GAH87954.1"/>
    </source>
</evidence>
<comment type="caution">
    <text evidence="1">The sequence shown here is derived from an EMBL/GenBank/DDBJ whole genome shotgun (WGS) entry which is preliminary data.</text>
</comment>
<dbReference type="EMBL" id="BARU01036123">
    <property type="protein sequence ID" value="GAH87954.1"/>
    <property type="molecule type" value="Genomic_DNA"/>
</dbReference>
<proteinExistence type="predicted"/>
<feature type="non-terminal residue" evidence="1">
    <location>
        <position position="1"/>
    </location>
</feature>
<organism evidence="1">
    <name type="scientific">marine sediment metagenome</name>
    <dbReference type="NCBI Taxonomy" id="412755"/>
    <lineage>
        <taxon>unclassified sequences</taxon>
        <taxon>metagenomes</taxon>
        <taxon>ecological metagenomes</taxon>
    </lineage>
</organism>
<dbReference type="AlphaFoldDB" id="X1KCR4"/>
<reference evidence="1" key="1">
    <citation type="journal article" date="2014" name="Front. Microbiol.">
        <title>High frequency of phylogenetically diverse reductive dehalogenase-homologous genes in deep subseafloor sedimentary metagenomes.</title>
        <authorList>
            <person name="Kawai M."/>
            <person name="Futagami T."/>
            <person name="Toyoda A."/>
            <person name="Takaki Y."/>
            <person name="Nishi S."/>
            <person name="Hori S."/>
            <person name="Arai W."/>
            <person name="Tsubouchi T."/>
            <person name="Morono Y."/>
            <person name="Uchiyama I."/>
            <person name="Ito T."/>
            <person name="Fujiyama A."/>
            <person name="Inagaki F."/>
            <person name="Takami H."/>
        </authorList>
    </citation>
    <scope>NUCLEOTIDE SEQUENCE</scope>
    <source>
        <strain evidence="1">Expedition CK06-06</strain>
    </source>
</reference>
<sequence length="56" mass="6414">FDLNDLAQKITDVSNEVFDDREGVAIKCRNLAEKYFDINLEAQQIVKVLRDVVSSQ</sequence>
<protein>
    <submittedName>
        <fullName evidence="1">Uncharacterized protein</fullName>
    </submittedName>
</protein>
<accession>X1KCR4</accession>
<name>X1KCR4_9ZZZZ</name>